<feature type="transmembrane region" description="Helical" evidence="1">
    <location>
        <begin position="6"/>
        <end position="25"/>
    </location>
</feature>
<dbReference type="EMBL" id="BTRK01000006">
    <property type="protein sequence ID" value="GMR57402.1"/>
    <property type="molecule type" value="Genomic_DNA"/>
</dbReference>
<feature type="non-terminal residue" evidence="2">
    <location>
        <position position="1"/>
    </location>
</feature>
<sequence>SNFKIVLLFNIFIVFNYFCLIVNHWRNRSLKPNLHPNLHLGRSRLCWCGRVLRACIRIRIWSPLRRWYSCDTLLRRIHMHRIFHLQEKEKQRPKWPHSYIRC</sequence>
<comment type="caution">
    <text evidence="2">The sequence shown here is derived from an EMBL/GenBank/DDBJ whole genome shotgun (WGS) entry which is preliminary data.</text>
</comment>
<evidence type="ECO:0000313" key="2">
    <source>
        <dbReference type="EMBL" id="GMR57402.1"/>
    </source>
</evidence>
<evidence type="ECO:0000313" key="3">
    <source>
        <dbReference type="Proteomes" id="UP001328107"/>
    </source>
</evidence>
<dbReference type="AlphaFoldDB" id="A0AAN5I998"/>
<dbReference type="Proteomes" id="UP001328107">
    <property type="component" value="Unassembled WGS sequence"/>
</dbReference>
<proteinExistence type="predicted"/>
<accession>A0AAN5I998</accession>
<protein>
    <submittedName>
        <fullName evidence="2">Uncharacterized protein</fullName>
    </submittedName>
</protein>
<keyword evidence="1" id="KW-0812">Transmembrane</keyword>
<organism evidence="2 3">
    <name type="scientific">Pristionchus mayeri</name>
    <dbReference type="NCBI Taxonomy" id="1317129"/>
    <lineage>
        <taxon>Eukaryota</taxon>
        <taxon>Metazoa</taxon>
        <taxon>Ecdysozoa</taxon>
        <taxon>Nematoda</taxon>
        <taxon>Chromadorea</taxon>
        <taxon>Rhabditida</taxon>
        <taxon>Rhabditina</taxon>
        <taxon>Diplogasteromorpha</taxon>
        <taxon>Diplogasteroidea</taxon>
        <taxon>Neodiplogasteridae</taxon>
        <taxon>Pristionchus</taxon>
    </lineage>
</organism>
<gene>
    <name evidence="2" type="ORF">PMAYCL1PPCAC_27597</name>
</gene>
<keyword evidence="1" id="KW-0472">Membrane</keyword>
<keyword evidence="3" id="KW-1185">Reference proteome</keyword>
<name>A0AAN5I998_9BILA</name>
<evidence type="ECO:0000256" key="1">
    <source>
        <dbReference type="SAM" id="Phobius"/>
    </source>
</evidence>
<keyword evidence="1" id="KW-1133">Transmembrane helix</keyword>
<reference evidence="3" key="1">
    <citation type="submission" date="2022-10" db="EMBL/GenBank/DDBJ databases">
        <title>Genome assembly of Pristionchus species.</title>
        <authorList>
            <person name="Yoshida K."/>
            <person name="Sommer R.J."/>
        </authorList>
    </citation>
    <scope>NUCLEOTIDE SEQUENCE [LARGE SCALE GENOMIC DNA]</scope>
    <source>
        <strain evidence="3">RS5460</strain>
    </source>
</reference>